<dbReference type="GO" id="GO:0016020">
    <property type="term" value="C:membrane"/>
    <property type="evidence" value="ECO:0007669"/>
    <property type="project" value="UniProtKB-SubCell"/>
</dbReference>
<name>A0A2S9SSW8_9BACT</name>
<comment type="subcellular location">
    <subcellularLocation>
        <location evidence="1">Membrane</location>
        <topology evidence="1">Multi-pass membrane protein</topology>
    </subcellularLocation>
</comment>
<evidence type="ECO:0000259" key="7">
    <source>
        <dbReference type="Pfam" id="PF00892"/>
    </source>
</evidence>
<dbReference type="InterPro" id="IPR050638">
    <property type="entry name" value="AA-Vitamin_Transporters"/>
</dbReference>
<feature type="transmembrane region" description="Helical" evidence="6">
    <location>
        <begin position="97"/>
        <end position="115"/>
    </location>
</feature>
<feature type="transmembrane region" description="Helical" evidence="6">
    <location>
        <begin position="272"/>
        <end position="290"/>
    </location>
</feature>
<feature type="transmembrane region" description="Helical" evidence="6">
    <location>
        <begin position="124"/>
        <end position="141"/>
    </location>
</feature>
<accession>A0A2S9SSW8</accession>
<feature type="transmembrane region" description="Helical" evidence="6">
    <location>
        <begin position="216"/>
        <end position="236"/>
    </location>
</feature>
<comment type="caution">
    <text evidence="8">The sequence shown here is derived from an EMBL/GenBank/DDBJ whole genome shotgun (WGS) entry which is preliminary data.</text>
</comment>
<proteinExistence type="inferred from homology"/>
<keyword evidence="5 6" id="KW-0472">Membrane</keyword>
<dbReference type="Pfam" id="PF00892">
    <property type="entry name" value="EamA"/>
    <property type="match status" value="2"/>
</dbReference>
<evidence type="ECO:0000256" key="3">
    <source>
        <dbReference type="ARBA" id="ARBA00022692"/>
    </source>
</evidence>
<keyword evidence="3 6" id="KW-0812">Transmembrane</keyword>
<feature type="domain" description="EamA" evidence="7">
    <location>
        <begin position="154"/>
        <end position="290"/>
    </location>
</feature>
<dbReference type="AlphaFoldDB" id="A0A2S9SSW8"/>
<dbReference type="PANTHER" id="PTHR32322:SF2">
    <property type="entry name" value="EAMA DOMAIN-CONTAINING PROTEIN"/>
    <property type="match status" value="1"/>
</dbReference>
<evidence type="ECO:0000256" key="1">
    <source>
        <dbReference type="ARBA" id="ARBA00004141"/>
    </source>
</evidence>
<dbReference type="OrthoDB" id="5338957at2"/>
<dbReference type="SUPFAM" id="SSF103481">
    <property type="entry name" value="Multidrug resistance efflux transporter EmrE"/>
    <property type="match status" value="1"/>
</dbReference>
<evidence type="ECO:0000313" key="8">
    <source>
        <dbReference type="EMBL" id="PRM89683.1"/>
    </source>
</evidence>
<gene>
    <name evidence="8" type="ORF">CJ671_06635</name>
</gene>
<reference evidence="8 9" key="1">
    <citation type="submission" date="2017-09" db="EMBL/GenBank/DDBJ databases">
        <title>Reassesment of A. cryaerophilus.</title>
        <authorList>
            <person name="Perez-Cataluna A."/>
            <person name="Collado L."/>
            <person name="Salgado O."/>
            <person name="Lefinanco V."/>
            <person name="Figueras M.J."/>
        </authorList>
    </citation>
    <scope>NUCLEOTIDE SEQUENCE [LARGE SCALE GENOMIC DNA]</scope>
    <source>
        <strain evidence="8 9">LMG 9871</strain>
    </source>
</reference>
<protein>
    <submittedName>
        <fullName evidence="8">EamA family transporter</fullName>
    </submittedName>
</protein>
<evidence type="ECO:0000256" key="2">
    <source>
        <dbReference type="ARBA" id="ARBA00007362"/>
    </source>
</evidence>
<keyword evidence="4 6" id="KW-1133">Transmembrane helix</keyword>
<feature type="transmembrane region" description="Helical" evidence="6">
    <location>
        <begin position="7"/>
        <end position="25"/>
    </location>
</feature>
<evidence type="ECO:0000256" key="5">
    <source>
        <dbReference type="ARBA" id="ARBA00023136"/>
    </source>
</evidence>
<sequence length="293" mass="32852">MNERVNAHIMILIATILIAGSFLASQKLSSLIDPISLTLLRFILALIFLSPVVIFNKNRVKEVIKVVPKAMIVSLVYTLYFIGMLKALEDTTVLNSGAIYTLVPLMTAILCIFFFKEKIALKQLFIYILGIISTCIVVFNADLNLFLSLSLNNGDIVFLLASFCMALYPVFIKLLYSKKDQLLVLVFATLIGGIIWMSLTMQILNIPYEWNKLELNHIYLLLYLVIGTTIITLFLYQKATLVLGAKKVMAYVYLSPALVAIIMFLFEGYTISFGVLVGILLSTIATIIILRQK</sequence>
<dbReference type="InterPro" id="IPR000620">
    <property type="entry name" value="EamA_dom"/>
</dbReference>
<dbReference type="Proteomes" id="UP000238649">
    <property type="component" value="Unassembled WGS sequence"/>
</dbReference>
<dbReference type="EMBL" id="NXGH01000016">
    <property type="protein sequence ID" value="PRM89683.1"/>
    <property type="molecule type" value="Genomic_DNA"/>
</dbReference>
<organism evidence="8 9">
    <name type="scientific">Aliarcobacter cryaerophilus</name>
    <dbReference type="NCBI Taxonomy" id="28198"/>
    <lineage>
        <taxon>Bacteria</taxon>
        <taxon>Pseudomonadati</taxon>
        <taxon>Campylobacterota</taxon>
        <taxon>Epsilonproteobacteria</taxon>
        <taxon>Campylobacterales</taxon>
        <taxon>Arcobacteraceae</taxon>
        <taxon>Aliarcobacter</taxon>
    </lineage>
</organism>
<dbReference type="InterPro" id="IPR037185">
    <property type="entry name" value="EmrE-like"/>
</dbReference>
<feature type="transmembrane region" description="Helical" evidence="6">
    <location>
        <begin position="66"/>
        <end position="85"/>
    </location>
</feature>
<feature type="transmembrane region" description="Helical" evidence="6">
    <location>
        <begin position="31"/>
        <end position="54"/>
    </location>
</feature>
<evidence type="ECO:0000256" key="4">
    <source>
        <dbReference type="ARBA" id="ARBA00022989"/>
    </source>
</evidence>
<evidence type="ECO:0000313" key="9">
    <source>
        <dbReference type="Proteomes" id="UP000238649"/>
    </source>
</evidence>
<comment type="similarity">
    <text evidence="2">Belongs to the EamA transporter family.</text>
</comment>
<dbReference type="RefSeq" id="WP_105911931.1">
    <property type="nucleotide sequence ID" value="NZ_NXGH01000016.1"/>
</dbReference>
<feature type="domain" description="EamA" evidence="7">
    <location>
        <begin position="7"/>
        <end position="138"/>
    </location>
</feature>
<dbReference type="PANTHER" id="PTHR32322">
    <property type="entry name" value="INNER MEMBRANE TRANSPORTER"/>
    <property type="match status" value="1"/>
</dbReference>
<evidence type="ECO:0000256" key="6">
    <source>
        <dbReference type="SAM" id="Phobius"/>
    </source>
</evidence>
<feature type="transmembrane region" description="Helical" evidence="6">
    <location>
        <begin position="248"/>
        <end position="266"/>
    </location>
</feature>
<feature type="transmembrane region" description="Helical" evidence="6">
    <location>
        <begin position="156"/>
        <end position="175"/>
    </location>
</feature>
<feature type="transmembrane region" description="Helical" evidence="6">
    <location>
        <begin position="182"/>
        <end position="204"/>
    </location>
</feature>